<evidence type="ECO:0000313" key="4">
    <source>
        <dbReference type="EMBL" id="SVE01637.1"/>
    </source>
</evidence>
<reference evidence="4" key="1">
    <citation type="submission" date="2018-05" db="EMBL/GenBank/DDBJ databases">
        <authorList>
            <person name="Lanie J.A."/>
            <person name="Ng W.-L."/>
            <person name="Kazmierczak K.M."/>
            <person name="Andrzejewski T.M."/>
            <person name="Davidsen T.M."/>
            <person name="Wayne K.J."/>
            <person name="Tettelin H."/>
            <person name="Glass J.I."/>
            <person name="Rusch D."/>
            <person name="Podicherti R."/>
            <person name="Tsui H.-C.T."/>
            <person name="Winkler M.E."/>
        </authorList>
    </citation>
    <scope>NUCLEOTIDE SEQUENCE</scope>
</reference>
<protein>
    <recommendedName>
        <fullName evidence="3">Enoyl reductase (ER) domain-containing protein</fullName>
    </recommendedName>
</protein>
<gene>
    <name evidence="4" type="ORF">METZ01_LOCUS454491</name>
</gene>
<evidence type="ECO:0000256" key="1">
    <source>
        <dbReference type="ARBA" id="ARBA00022857"/>
    </source>
</evidence>
<dbReference type="SMART" id="SM00829">
    <property type="entry name" value="PKS_ER"/>
    <property type="match status" value="1"/>
</dbReference>
<accession>A0A383A1B9</accession>
<dbReference type="Pfam" id="PF13602">
    <property type="entry name" value="ADH_zinc_N_2"/>
    <property type="match status" value="1"/>
</dbReference>
<name>A0A383A1B9_9ZZZZ</name>
<dbReference type="InterPro" id="IPR036291">
    <property type="entry name" value="NAD(P)-bd_dom_sf"/>
</dbReference>
<dbReference type="GO" id="GO:0070402">
    <property type="term" value="F:NADPH binding"/>
    <property type="evidence" value="ECO:0007669"/>
    <property type="project" value="TreeGrafter"/>
</dbReference>
<feature type="domain" description="Enoyl reductase (ER)" evidence="3">
    <location>
        <begin position="1"/>
        <end position="217"/>
    </location>
</feature>
<evidence type="ECO:0000259" key="3">
    <source>
        <dbReference type="SMART" id="SM00829"/>
    </source>
</evidence>
<dbReference type="PANTHER" id="PTHR48106">
    <property type="entry name" value="QUINONE OXIDOREDUCTASE PIG3-RELATED"/>
    <property type="match status" value="1"/>
</dbReference>
<evidence type="ECO:0000256" key="2">
    <source>
        <dbReference type="ARBA" id="ARBA00023002"/>
    </source>
</evidence>
<dbReference type="EMBL" id="UINC01188424">
    <property type="protein sequence ID" value="SVE01637.1"/>
    <property type="molecule type" value="Genomic_DNA"/>
</dbReference>
<dbReference type="Gene3D" id="3.90.180.10">
    <property type="entry name" value="Medium-chain alcohol dehydrogenases, catalytic domain"/>
    <property type="match status" value="1"/>
</dbReference>
<dbReference type="GO" id="GO:0016651">
    <property type="term" value="F:oxidoreductase activity, acting on NAD(P)H"/>
    <property type="evidence" value="ECO:0007669"/>
    <property type="project" value="TreeGrafter"/>
</dbReference>
<dbReference type="AlphaFoldDB" id="A0A383A1B9"/>
<dbReference type="InterPro" id="IPR020843">
    <property type="entry name" value="ER"/>
</dbReference>
<sequence length="222" mass="23837">MPIPSNIPLVDAAAIPEVWITAFDALIDKGNLQTSQKCLIHAGGSGVGTASIQIAKELEVDVAVTASAAKLETCRQLGADLMIDYHNEDFVTAVQGWTSSTGVDVVLDVVGGNYLEKNITCTSVQGRIVQVGAMAGVKTEINLGALLQKRLTLIGTVLRSRSIEEKISLAESFDSQITPKFEDGSFKPVIDTRYAFQEIAEAHTYMESNRNIGKILIELSPS</sequence>
<keyword evidence="1" id="KW-0521">NADP</keyword>
<organism evidence="4">
    <name type="scientific">marine metagenome</name>
    <dbReference type="NCBI Taxonomy" id="408172"/>
    <lineage>
        <taxon>unclassified sequences</taxon>
        <taxon>metagenomes</taxon>
        <taxon>ecological metagenomes</taxon>
    </lineage>
</organism>
<proteinExistence type="predicted"/>
<dbReference type="SUPFAM" id="SSF51735">
    <property type="entry name" value="NAD(P)-binding Rossmann-fold domains"/>
    <property type="match status" value="1"/>
</dbReference>
<dbReference type="Gene3D" id="3.40.50.720">
    <property type="entry name" value="NAD(P)-binding Rossmann-like Domain"/>
    <property type="match status" value="1"/>
</dbReference>
<keyword evidence="2" id="KW-0560">Oxidoreductase</keyword>
<dbReference type="PANTHER" id="PTHR48106:SF18">
    <property type="entry name" value="QUINONE OXIDOREDUCTASE PIG3"/>
    <property type="match status" value="1"/>
</dbReference>